<organism evidence="2 3">
    <name type="scientific">Flavobacterium sedimenticola</name>
    <dbReference type="NCBI Taxonomy" id="3043286"/>
    <lineage>
        <taxon>Bacteria</taxon>
        <taxon>Pseudomonadati</taxon>
        <taxon>Bacteroidota</taxon>
        <taxon>Flavobacteriia</taxon>
        <taxon>Flavobacteriales</taxon>
        <taxon>Flavobacteriaceae</taxon>
        <taxon>Flavobacterium</taxon>
    </lineage>
</organism>
<dbReference type="RefSeq" id="WP_283239021.1">
    <property type="nucleotide sequence ID" value="NZ_JASGBP010000004.1"/>
</dbReference>
<sequence length="127" mass="14571">MTSFKKVILGLFLSSFIGYLEWAKQSEFIVQIEFDLLRKINQSPEAFLHPFILIPLLGQLILVFSLLIAKPKMSWVFIASTAIALLFLMLLLVGVLSWNPKMMLFTLPFLGCYSYLLLQRKKIQLSA</sequence>
<feature type="transmembrane region" description="Helical" evidence="1">
    <location>
        <begin position="75"/>
        <end position="96"/>
    </location>
</feature>
<dbReference type="Proteomes" id="UP001230035">
    <property type="component" value="Unassembled WGS sequence"/>
</dbReference>
<keyword evidence="1" id="KW-1133">Transmembrane helix</keyword>
<evidence type="ECO:0000313" key="3">
    <source>
        <dbReference type="Proteomes" id="UP001230035"/>
    </source>
</evidence>
<evidence type="ECO:0008006" key="4">
    <source>
        <dbReference type="Google" id="ProtNLM"/>
    </source>
</evidence>
<proteinExistence type="predicted"/>
<comment type="caution">
    <text evidence="2">The sequence shown here is derived from an EMBL/GenBank/DDBJ whole genome shotgun (WGS) entry which is preliminary data.</text>
</comment>
<keyword evidence="1" id="KW-0812">Transmembrane</keyword>
<evidence type="ECO:0000256" key="1">
    <source>
        <dbReference type="SAM" id="Phobius"/>
    </source>
</evidence>
<reference evidence="2 3" key="1">
    <citation type="submission" date="2023-05" db="EMBL/GenBank/DDBJ databases">
        <title>Flavobacterium sedimenti sp. nov., isolated from the sediment.</title>
        <authorList>
            <person name="Wu N."/>
        </authorList>
    </citation>
    <scope>NUCLEOTIDE SEQUENCE [LARGE SCALE GENOMIC DNA]</scope>
    <source>
        <strain evidence="2 3">YZ-48</strain>
    </source>
</reference>
<accession>A0ABT6XQG4</accession>
<feature type="transmembrane region" description="Helical" evidence="1">
    <location>
        <begin position="102"/>
        <end position="118"/>
    </location>
</feature>
<name>A0ABT6XQG4_9FLAO</name>
<feature type="transmembrane region" description="Helical" evidence="1">
    <location>
        <begin position="47"/>
        <end position="68"/>
    </location>
</feature>
<keyword evidence="3" id="KW-1185">Reference proteome</keyword>
<dbReference type="EMBL" id="JASGBP010000004">
    <property type="protein sequence ID" value="MDI9257338.1"/>
    <property type="molecule type" value="Genomic_DNA"/>
</dbReference>
<evidence type="ECO:0000313" key="2">
    <source>
        <dbReference type="EMBL" id="MDI9257338.1"/>
    </source>
</evidence>
<protein>
    <recommendedName>
        <fullName evidence="4">DoxX family protein</fullName>
    </recommendedName>
</protein>
<gene>
    <name evidence="2" type="ORF">QHT84_07910</name>
</gene>
<keyword evidence="1" id="KW-0472">Membrane</keyword>